<dbReference type="Proteomes" id="UP000192920">
    <property type="component" value="Unassembled WGS sequence"/>
</dbReference>
<reference evidence="5" key="1">
    <citation type="submission" date="2017-04" db="EMBL/GenBank/DDBJ databases">
        <authorList>
            <person name="Varghese N."/>
            <person name="Submissions S."/>
        </authorList>
    </citation>
    <scope>NUCLEOTIDE SEQUENCE [LARGE SCALE GENOMIC DNA]</scope>
    <source>
        <strain evidence="5">DSM 22618</strain>
    </source>
</reference>
<feature type="active site" description="Charge relay system" evidence="2">
    <location>
        <position position="133"/>
    </location>
</feature>
<dbReference type="InterPro" id="IPR012020">
    <property type="entry name" value="ABHD4"/>
</dbReference>
<accession>A0A1Y6C0J7</accession>
<evidence type="ECO:0000256" key="1">
    <source>
        <dbReference type="ARBA" id="ARBA00010884"/>
    </source>
</evidence>
<dbReference type="SUPFAM" id="SSF53474">
    <property type="entry name" value="alpha/beta-Hydrolases"/>
    <property type="match status" value="1"/>
</dbReference>
<dbReference type="AlphaFoldDB" id="A0A1Y6C0J7"/>
<gene>
    <name evidence="4" type="ORF">SAMN02745746_02970</name>
</gene>
<dbReference type="STRING" id="1123014.SAMN02745746_02970"/>
<organism evidence="4 5">
    <name type="scientific">Pseudogulbenkiania subflava DSM 22618</name>
    <dbReference type="NCBI Taxonomy" id="1123014"/>
    <lineage>
        <taxon>Bacteria</taxon>
        <taxon>Pseudomonadati</taxon>
        <taxon>Pseudomonadota</taxon>
        <taxon>Betaproteobacteria</taxon>
        <taxon>Neisseriales</taxon>
        <taxon>Chromobacteriaceae</taxon>
        <taxon>Pseudogulbenkiania</taxon>
    </lineage>
</organism>
<proteinExistence type="inferred from homology"/>
<evidence type="ECO:0000259" key="3">
    <source>
        <dbReference type="Pfam" id="PF00561"/>
    </source>
</evidence>
<feature type="active site" description="Charge relay system" evidence="2">
    <location>
        <position position="287"/>
    </location>
</feature>
<dbReference type="GO" id="GO:0034338">
    <property type="term" value="F:short-chain carboxylesterase activity"/>
    <property type="evidence" value="ECO:0007669"/>
    <property type="project" value="TreeGrafter"/>
</dbReference>
<evidence type="ECO:0000313" key="4">
    <source>
        <dbReference type="EMBL" id="SMF39154.1"/>
    </source>
</evidence>
<protein>
    <recommendedName>
        <fullName evidence="3">AB hydrolase-1 domain-containing protein</fullName>
    </recommendedName>
</protein>
<evidence type="ECO:0000256" key="2">
    <source>
        <dbReference type="PIRSR" id="PIRSR005211-1"/>
    </source>
</evidence>
<dbReference type="RefSeq" id="WP_085277100.1">
    <property type="nucleotide sequence ID" value="NZ_FXAG01000017.1"/>
</dbReference>
<dbReference type="GO" id="GO:0047372">
    <property type="term" value="F:monoacylglycerol lipase activity"/>
    <property type="evidence" value="ECO:0007669"/>
    <property type="project" value="TreeGrafter"/>
</dbReference>
<dbReference type="PANTHER" id="PTHR10794">
    <property type="entry name" value="ABHYDROLASE DOMAIN-CONTAINING PROTEIN"/>
    <property type="match status" value="1"/>
</dbReference>
<sequence length="320" mass="35144">MHYEAPLWLKGGHAQTVWPALFIHLPRPPYRREVWSTPDGGEIAVDCIDGDGGAPLVVLFHGLEGDSDSHYAKALMLEVQARGWHGVVPHFRGCGGISNTLRRAYHAGDSAEIGWILQRLAESHAVVLTAGVSIGGNMLLKYLGEHGRRALPLAAAAISVPVDLAAASAQLDHGLGKVIYTRMFMATLKPKAREQLALHPGLFDAYKLDRAKTFREFDNLVTAPIHGYRDAFDYWDRASSKPFLSRIETPTLVLNAKNDPFLPPSALPLPQDTSRWVTLEQPEEGGHVGFPTGRFPGQLDWLPKRLLAYFDQQLAAGPTP</sequence>
<evidence type="ECO:0000313" key="5">
    <source>
        <dbReference type="Proteomes" id="UP000192920"/>
    </source>
</evidence>
<dbReference type="PIRSF" id="PIRSF005211">
    <property type="entry name" value="Ab_hydro_YheT"/>
    <property type="match status" value="1"/>
</dbReference>
<keyword evidence="5" id="KW-1185">Reference proteome</keyword>
<dbReference type="InterPro" id="IPR050960">
    <property type="entry name" value="AB_hydrolase_4_sf"/>
</dbReference>
<feature type="domain" description="AB hydrolase-1" evidence="3">
    <location>
        <begin position="55"/>
        <end position="291"/>
    </location>
</feature>
<dbReference type="InterPro" id="IPR000073">
    <property type="entry name" value="AB_hydrolase_1"/>
</dbReference>
<dbReference type="EMBL" id="FXAG01000017">
    <property type="protein sequence ID" value="SMF39154.1"/>
    <property type="molecule type" value="Genomic_DNA"/>
</dbReference>
<dbReference type="PANTHER" id="PTHR10794:SF94">
    <property type="entry name" value="ESTERASE YHET-RELATED"/>
    <property type="match status" value="1"/>
</dbReference>
<feature type="active site" description="Charge relay system" evidence="2">
    <location>
        <position position="259"/>
    </location>
</feature>
<dbReference type="Pfam" id="PF00561">
    <property type="entry name" value="Abhydrolase_1"/>
    <property type="match status" value="1"/>
</dbReference>
<name>A0A1Y6C0J7_9NEIS</name>
<dbReference type="InterPro" id="IPR029058">
    <property type="entry name" value="AB_hydrolase_fold"/>
</dbReference>
<comment type="similarity">
    <text evidence="1">Belongs to the AB hydrolase superfamily. AB hydrolase 4 family.</text>
</comment>
<dbReference type="Gene3D" id="3.40.50.1820">
    <property type="entry name" value="alpha/beta hydrolase"/>
    <property type="match status" value="1"/>
</dbReference>